<evidence type="ECO:0000313" key="1">
    <source>
        <dbReference type="EMBL" id="KOB68876.1"/>
    </source>
</evidence>
<keyword evidence="2" id="KW-1185">Reference proteome</keyword>
<dbReference type="Proteomes" id="UP000037510">
    <property type="component" value="Unassembled WGS sequence"/>
</dbReference>
<evidence type="ECO:0000313" key="2">
    <source>
        <dbReference type="Proteomes" id="UP000037510"/>
    </source>
</evidence>
<dbReference type="EMBL" id="JTDY01003884">
    <property type="protein sequence ID" value="KOB68876.1"/>
    <property type="molecule type" value="Genomic_DNA"/>
</dbReference>
<reference evidence="1 2" key="1">
    <citation type="journal article" date="2015" name="Genome Biol. Evol.">
        <title>The genome of winter moth (Operophtera brumata) provides a genomic perspective on sexual dimorphism and phenology.</title>
        <authorList>
            <person name="Derks M.F."/>
            <person name="Smit S."/>
            <person name="Salis L."/>
            <person name="Schijlen E."/>
            <person name="Bossers A."/>
            <person name="Mateman C."/>
            <person name="Pijl A.S."/>
            <person name="de Ridder D."/>
            <person name="Groenen M.A."/>
            <person name="Visser M.E."/>
            <person name="Megens H.J."/>
        </authorList>
    </citation>
    <scope>NUCLEOTIDE SEQUENCE [LARGE SCALE GENOMIC DNA]</scope>
    <source>
        <strain evidence="1">WM2013NL</strain>
        <tissue evidence="1">Head and thorax</tissue>
    </source>
</reference>
<sequence length="64" mass="7122">MSKGKVSKGTMSKGKAILPFERLRRNTELFYENSSTLSKVKKYSRIITCIVLALSAATETVPQN</sequence>
<dbReference type="AlphaFoldDB" id="A0A0L7L0N8"/>
<protein>
    <submittedName>
        <fullName evidence="1">Uncharacterized protein</fullName>
    </submittedName>
</protein>
<comment type="caution">
    <text evidence="1">The sequence shown here is derived from an EMBL/GenBank/DDBJ whole genome shotgun (WGS) entry which is preliminary data.</text>
</comment>
<accession>A0A0L7L0N8</accession>
<organism evidence="1 2">
    <name type="scientific">Operophtera brumata</name>
    <name type="common">Winter moth</name>
    <name type="synonym">Phalaena brumata</name>
    <dbReference type="NCBI Taxonomy" id="104452"/>
    <lineage>
        <taxon>Eukaryota</taxon>
        <taxon>Metazoa</taxon>
        <taxon>Ecdysozoa</taxon>
        <taxon>Arthropoda</taxon>
        <taxon>Hexapoda</taxon>
        <taxon>Insecta</taxon>
        <taxon>Pterygota</taxon>
        <taxon>Neoptera</taxon>
        <taxon>Endopterygota</taxon>
        <taxon>Lepidoptera</taxon>
        <taxon>Glossata</taxon>
        <taxon>Ditrysia</taxon>
        <taxon>Geometroidea</taxon>
        <taxon>Geometridae</taxon>
        <taxon>Larentiinae</taxon>
        <taxon>Operophtera</taxon>
    </lineage>
</organism>
<gene>
    <name evidence="1" type="ORF">OBRU01_17679</name>
</gene>
<proteinExistence type="predicted"/>
<name>A0A0L7L0N8_OPEBR</name>